<keyword evidence="4 5" id="KW-0472">Membrane</keyword>
<feature type="transmembrane region" description="Helical" evidence="5">
    <location>
        <begin position="6"/>
        <end position="27"/>
    </location>
</feature>
<dbReference type="OMA" id="PRICIVQ"/>
<dbReference type="GO" id="GO:0004930">
    <property type="term" value="F:G protein-coupled receptor activity"/>
    <property type="evidence" value="ECO:0007669"/>
    <property type="project" value="TreeGrafter"/>
</dbReference>
<comment type="caution">
    <text evidence="8">The sequence shown here is derived from an EMBL/GenBank/DDBJ whole genome shotgun (WGS) entry which is preliminary data.</text>
</comment>
<dbReference type="Gene3D" id="1.20.1070.10">
    <property type="entry name" value="Rhodopsin 7-helix transmembrane proteins"/>
    <property type="match status" value="1"/>
</dbReference>
<feature type="domain" description="G-protein coupled receptors family 1 profile" evidence="7">
    <location>
        <begin position="1"/>
        <end position="253"/>
    </location>
</feature>
<dbReference type="PROSITE" id="PS50261">
    <property type="entry name" value="G_PROTEIN_RECEP_F2_4"/>
    <property type="match status" value="1"/>
</dbReference>
<dbReference type="GO" id="GO:0007166">
    <property type="term" value="P:cell surface receptor signaling pathway"/>
    <property type="evidence" value="ECO:0007669"/>
    <property type="project" value="InterPro"/>
</dbReference>
<reference evidence="8" key="1">
    <citation type="submission" date="2022-10" db="EMBL/GenBank/DDBJ databases">
        <title>Novel sulphate-reducing endosymbionts in the free-living metamonad Anaeramoeba.</title>
        <authorList>
            <person name="Jerlstrom-Hultqvist J."/>
            <person name="Cepicka I."/>
            <person name="Gallot-Lavallee L."/>
            <person name="Salas-Leiva D."/>
            <person name="Curtis B.A."/>
            <person name="Zahonova K."/>
            <person name="Pipaliya S."/>
            <person name="Dacks J."/>
            <person name="Roger A.J."/>
        </authorList>
    </citation>
    <scope>NUCLEOTIDE SEQUENCE</scope>
    <source>
        <strain evidence="8">BMAN</strain>
    </source>
</reference>
<evidence type="ECO:0000256" key="2">
    <source>
        <dbReference type="ARBA" id="ARBA00022692"/>
    </source>
</evidence>
<feature type="transmembrane region" description="Helical" evidence="5">
    <location>
        <begin position="69"/>
        <end position="89"/>
    </location>
</feature>
<sequence>MKGEDISAIVGSSLGVIGALIIIIIFLYFKEYSLFYRKLVFILSIYDFFQSFSYLLPGHSNQVLCKIQYYLLAVSATTTSFWSAAISFISYLKVVKGFNDKKLNKIHKWFHLIMLIPIIVFVSIVSVTRDYESSKTHWCFSTAEPFIITVYAFIWTFIFICLIFYILTMKFLRKIFKVVSSEYSHQSQTNQMNQVWVQIRMSLIPLVYIIVEIPATIRRLREVIKPSSSENFTLDVFHSLLATSQGFWDFWIFIVFDPEMREKLKHSCCSTSQKYFQANPDFDLQTYDTSIKKNLLSINDSFEIESKNSKPLFDFGNQNQNQNHKN</sequence>
<dbReference type="PANTHER" id="PTHR23112">
    <property type="entry name" value="G PROTEIN-COUPLED RECEPTOR 157-RELATED"/>
    <property type="match status" value="1"/>
</dbReference>
<dbReference type="InterPro" id="IPR017981">
    <property type="entry name" value="GPCR_2-like_7TM"/>
</dbReference>
<dbReference type="InterPro" id="IPR022343">
    <property type="entry name" value="GCR1-cAMP_receptor"/>
</dbReference>
<name>A0A9Q0LZ41_ANAIG</name>
<dbReference type="PANTHER" id="PTHR23112:SF0">
    <property type="entry name" value="TRANSMEMBRANE PROTEIN 116"/>
    <property type="match status" value="1"/>
</dbReference>
<evidence type="ECO:0000259" key="7">
    <source>
        <dbReference type="PROSITE" id="PS50262"/>
    </source>
</evidence>
<organism evidence="8 9">
    <name type="scientific">Anaeramoeba ignava</name>
    <name type="common">Anaerobic marine amoeba</name>
    <dbReference type="NCBI Taxonomy" id="1746090"/>
    <lineage>
        <taxon>Eukaryota</taxon>
        <taxon>Metamonada</taxon>
        <taxon>Anaeramoebidae</taxon>
        <taxon>Anaeramoeba</taxon>
    </lineage>
</organism>
<dbReference type="PROSITE" id="PS50262">
    <property type="entry name" value="G_PROTEIN_RECEP_F1_2"/>
    <property type="match status" value="1"/>
</dbReference>
<comment type="subcellular location">
    <subcellularLocation>
        <location evidence="1">Membrane</location>
        <topology evidence="1">Multi-pass membrane protein</topology>
    </subcellularLocation>
</comment>
<dbReference type="PRINTS" id="PR02001">
    <property type="entry name" value="GCR1CAMPR"/>
</dbReference>
<dbReference type="GO" id="GO:0007189">
    <property type="term" value="P:adenylate cyclase-activating G protein-coupled receptor signaling pathway"/>
    <property type="evidence" value="ECO:0007669"/>
    <property type="project" value="TreeGrafter"/>
</dbReference>
<evidence type="ECO:0000313" key="9">
    <source>
        <dbReference type="Proteomes" id="UP001149090"/>
    </source>
</evidence>
<evidence type="ECO:0000256" key="5">
    <source>
        <dbReference type="SAM" id="Phobius"/>
    </source>
</evidence>
<feature type="domain" description="G-protein coupled receptors family 2 profile 2" evidence="6">
    <location>
        <begin position="4"/>
        <end position="257"/>
    </location>
</feature>
<keyword evidence="8" id="KW-0675">Receptor</keyword>
<evidence type="ECO:0000259" key="6">
    <source>
        <dbReference type="PROSITE" id="PS50261"/>
    </source>
</evidence>
<feature type="transmembrane region" description="Helical" evidence="5">
    <location>
        <begin position="146"/>
        <end position="167"/>
    </location>
</feature>
<gene>
    <name evidence="8" type="ORF">M0811_14212</name>
</gene>
<dbReference type="Proteomes" id="UP001149090">
    <property type="component" value="Unassembled WGS sequence"/>
</dbReference>
<proteinExistence type="predicted"/>
<evidence type="ECO:0000256" key="1">
    <source>
        <dbReference type="ARBA" id="ARBA00004141"/>
    </source>
</evidence>
<dbReference type="SUPFAM" id="SSF81321">
    <property type="entry name" value="Family A G protein-coupled receptor-like"/>
    <property type="match status" value="1"/>
</dbReference>
<dbReference type="InterPro" id="IPR017452">
    <property type="entry name" value="GPCR_Rhodpsn_7TM"/>
</dbReference>
<dbReference type="EMBL" id="JAPDFW010000015">
    <property type="protein sequence ID" value="KAJ5080063.1"/>
    <property type="molecule type" value="Genomic_DNA"/>
</dbReference>
<evidence type="ECO:0000256" key="4">
    <source>
        <dbReference type="ARBA" id="ARBA00023136"/>
    </source>
</evidence>
<protein>
    <submittedName>
        <fullName evidence="8">G-protein coupled receptor 157</fullName>
    </submittedName>
</protein>
<feature type="transmembrane region" description="Helical" evidence="5">
    <location>
        <begin position="109"/>
        <end position="126"/>
    </location>
</feature>
<dbReference type="GO" id="GO:0005886">
    <property type="term" value="C:plasma membrane"/>
    <property type="evidence" value="ECO:0007669"/>
    <property type="project" value="TreeGrafter"/>
</dbReference>
<dbReference type="OrthoDB" id="100006at2759"/>
<evidence type="ECO:0000256" key="3">
    <source>
        <dbReference type="ARBA" id="ARBA00022989"/>
    </source>
</evidence>
<evidence type="ECO:0000313" key="8">
    <source>
        <dbReference type="EMBL" id="KAJ5080063.1"/>
    </source>
</evidence>
<dbReference type="AlphaFoldDB" id="A0A9Q0LZ41"/>
<keyword evidence="3 5" id="KW-1133">Transmembrane helix</keyword>
<keyword evidence="9" id="KW-1185">Reference proteome</keyword>
<keyword evidence="2 5" id="KW-0812">Transmembrane</keyword>
<accession>A0A9Q0LZ41</accession>